<dbReference type="Proteomes" id="UP000499080">
    <property type="component" value="Unassembled WGS sequence"/>
</dbReference>
<dbReference type="PANTHER" id="PTHR47326">
    <property type="entry name" value="TRANSPOSABLE ELEMENT TC3 TRANSPOSASE-LIKE PROTEIN"/>
    <property type="match status" value="1"/>
</dbReference>
<accession>A0A4Y2IEX2</accession>
<organism evidence="1 2">
    <name type="scientific">Araneus ventricosus</name>
    <name type="common">Orbweaver spider</name>
    <name type="synonym">Epeira ventricosa</name>
    <dbReference type="NCBI Taxonomy" id="182803"/>
    <lineage>
        <taxon>Eukaryota</taxon>
        <taxon>Metazoa</taxon>
        <taxon>Ecdysozoa</taxon>
        <taxon>Arthropoda</taxon>
        <taxon>Chelicerata</taxon>
        <taxon>Arachnida</taxon>
        <taxon>Araneae</taxon>
        <taxon>Araneomorphae</taxon>
        <taxon>Entelegynae</taxon>
        <taxon>Araneoidea</taxon>
        <taxon>Araneidae</taxon>
        <taxon>Araneus</taxon>
    </lineage>
</organism>
<evidence type="ECO:0000313" key="2">
    <source>
        <dbReference type="Proteomes" id="UP000499080"/>
    </source>
</evidence>
<sequence length="142" mass="16020">MQPLPLHSQKAIVWRGFMAAFIVGSFFFEEIGPSDPVTCIVKGIRYESLLRNQLIPALQQRGCVDSTIFIQDGTPPHIATAVNQLLNLHLGNDRIISRHFPTAWPPRSPDLNPCDFTLCGYLKDLVYEGTFANLFELKNYIT</sequence>
<dbReference type="PANTHER" id="PTHR47326:SF1">
    <property type="entry name" value="HTH PSQ-TYPE DOMAIN-CONTAINING PROTEIN"/>
    <property type="match status" value="1"/>
</dbReference>
<keyword evidence="2" id="KW-1185">Reference proteome</keyword>
<comment type="caution">
    <text evidence="1">The sequence shown here is derived from an EMBL/GenBank/DDBJ whole genome shotgun (WGS) entry which is preliminary data.</text>
</comment>
<dbReference type="Gene3D" id="3.30.420.10">
    <property type="entry name" value="Ribonuclease H-like superfamily/Ribonuclease H"/>
    <property type="match status" value="1"/>
</dbReference>
<evidence type="ECO:0008006" key="3">
    <source>
        <dbReference type="Google" id="ProtNLM"/>
    </source>
</evidence>
<protein>
    <recommendedName>
        <fullName evidence="3">Tc1-like transposase DDE domain-containing protein</fullName>
    </recommendedName>
</protein>
<dbReference type="OrthoDB" id="6436543at2759"/>
<dbReference type="AlphaFoldDB" id="A0A4Y2IEX2"/>
<dbReference type="GO" id="GO:0003676">
    <property type="term" value="F:nucleic acid binding"/>
    <property type="evidence" value="ECO:0007669"/>
    <property type="project" value="InterPro"/>
</dbReference>
<proteinExistence type="predicted"/>
<dbReference type="InterPro" id="IPR036397">
    <property type="entry name" value="RNaseH_sf"/>
</dbReference>
<name>A0A4Y2IEX2_ARAVE</name>
<evidence type="ECO:0000313" key="1">
    <source>
        <dbReference type="EMBL" id="GBM76261.1"/>
    </source>
</evidence>
<reference evidence="1 2" key="1">
    <citation type="journal article" date="2019" name="Sci. Rep.">
        <title>Orb-weaving spider Araneus ventricosus genome elucidates the spidroin gene catalogue.</title>
        <authorList>
            <person name="Kono N."/>
            <person name="Nakamura H."/>
            <person name="Ohtoshi R."/>
            <person name="Moran D.A.P."/>
            <person name="Shinohara A."/>
            <person name="Yoshida Y."/>
            <person name="Fujiwara M."/>
            <person name="Mori M."/>
            <person name="Tomita M."/>
            <person name="Arakawa K."/>
        </authorList>
    </citation>
    <scope>NUCLEOTIDE SEQUENCE [LARGE SCALE GENOMIC DNA]</scope>
</reference>
<dbReference type="EMBL" id="BGPR01002608">
    <property type="protein sequence ID" value="GBM76261.1"/>
    <property type="molecule type" value="Genomic_DNA"/>
</dbReference>
<gene>
    <name evidence="1" type="ORF">AVEN_105439_1</name>
</gene>